<dbReference type="Pfam" id="PF14214">
    <property type="entry name" value="Helitron_like_N"/>
    <property type="match status" value="1"/>
</dbReference>
<evidence type="ECO:0000259" key="1">
    <source>
        <dbReference type="Pfam" id="PF14214"/>
    </source>
</evidence>
<dbReference type="PANTHER" id="PTHR45786:SF74">
    <property type="entry name" value="ATP-DEPENDENT DNA HELICASE"/>
    <property type="match status" value="1"/>
</dbReference>
<evidence type="ECO:0000313" key="2">
    <source>
        <dbReference type="EMBL" id="OBZ80608.1"/>
    </source>
</evidence>
<keyword evidence="3" id="KW-1185">Reference proteome</keyword>
<gene>
    <name evidence="2" type="ORF">A0J61_11343</name>
</gene>
<protein>
    <recommendedName>
        <fullName evidence="1">Helitron helicase-like domain-containing protein</fullName>
    </recommendedName>
</protein>
<dbReference type="EMBL" id="LUGH01001929">
    <property type="protein sequence ID" value="OBZ80608.1"/>
    <property type="molecule type" value="Genomic_DNA"/>
</dbReference>
<organism evidence="2 3">
    <name type="scientific">Choanephora cucurbitarum</name>
    <dbReference type="NCBI Taxonomy" id="101091"/>
    <lineage>
        <taxon>Eukaryota</taxon>
        <taxon>Fungi</taxon>
        <taxon>Fungi incertae sedis</taxon>
        <taxon>Mucoromycota</taxon>
        <taxon>Mucoromycotina</taxon>
        <taxon>Mucoromycetes</taxon>
        <taxon>Mucorales</taxon>
        <taxon>Mucorineae</taxon>
        <taxon>Choanephoraceae</taxon>
        <taxon>Choanephoroideae</taxon>
        <taxon>Choanephora</taxon>
    </lineage>
</organism>
<dbReference type="AlphaFoldDB" id="A0A1C7MV18"/>
<sequence>MTQFVRENPEHVSDVSMVFKVDDDLDLRRYNAPTTSIEVGILILGGGRRQEDEDGKLQRISELSQMYDPMSYAILFPSGKRGWNKDCSSAELNRELQDAIAHDDTNASSLGRKVVLPSTFIGSPRHMAQIYYGSMSIVRRFRKPDYFITITYNPAWPEIKNELLFGQSAADRPDLCSRVFRLKFKELIKDFIRSMFW</sequence>
<reference evidence="2 3" key="1">
    <citation type="submission" date="2016-03" db="EMBL/GenBank/DDBJ databases">
        <title>Choanephora cucurbitarum.</title>
        <authorList>
            <person name="Min B."/>
            <person name="Park H."/>
            <person name="Park J.-H."/>
            <person name="Shin H.-D."/>
            <person name="Choi I.-G."/>
        </authorList>
    </citation>
    <scope>NUCLEOTIDE SEQUENCE [LARGE SCALE GENOMIC DNA]</scope>
    <source>
        <strain evidence="2 3">KUS-F28377</strain>
    </source>
</reference>
<dbReference type="PANTHER" id="PTHR45786">
    <property type="entry name" value="DNA BINDING PROTEIN-LIKE"/>
    <property type="match status" value="1"/>
</dbReference>
<dbReference type="STRING" id="101091.A0A1C7MV18"/>
<name>A0A1C7MV18_9FUNG</name>
<dbReference type="InterPro" id="IPR025476">
    <property type="entry name" value="Helitron_helicase-like"/>
</dbReference>
<evidence type="ECO:0000313" key="3">
    <source>
        <dbReference type="Proteomes" id="UP000093000"/>
    </source>
</evidence>
<comment type="caution">
    <text evidence="2">The sequence shown here is derived from an EMBL/GenBank/DDBJ whole genome shotgun (WGS) entry which is preliminary data.</text>
</comment>
<dbReference type="Proteomes" id="UP000093000">
    <property type="component" value="Unassembled WGS sequence"/>
</dbReference>
<feature type="domain" description="Helitron helicase-like" evidence="1">
    <location>
        <begin position="86"/>
        <end position="193"/>
    </location>
</feature>
<accession>A0A1C7MV18</accession>
<feature type="non-terminal residue" evidence="2">
    <location>
        <position position="197"/>
    </location>
</feature>
<dbReference type="InParanoid" id="A0A1C7MV18"/>
<dbReference type="OrthoDB" id="2278933at2759"/>
<proteinExistence type="predicted"/>